<keyword evidence="3" id="KW-0489">Methyltransferase</keyword>
<protein>
    <recommendedName>
        <fullName evidence="2">site-specific DNA-methyltransferase (adenine-specific)</fullName>
        <ecNumber evidence="2">2.1.1.72</ecNumber>
    </recommendedName>
</protein>
<feature type="domain" description="DNA methylase adenine-specific" evidence="8">
    <location>
        <begin position="141"/>
        <end position="193"/>
    </location>
</feature>
<accession>A0ABM8F8L0</accession>
<dbReference type="EMBL" id="AP027271">
    <property type="protein sequence ID" value="BDX01294.1"/>
    <property type="molecule type" value="Genomic_DNA"/>
</dbReference>
<dbReference type="SUPFAM" id="SSF53335">
    <property type="entry name" value="S-adenosyl-L-methionine-dependent methyltransferases"/>
    <property type="match status" value="1"/>
</dbReference>
<dbReference type="Proteomes" id="UP001307608">
    <property type="component" value="Chromosome"/>
</dbReference>
<evidence type="ECO:0000256" key="2">
    <source>
        <dbReference type="ARBA" id="ARBA00011900"/>
    </source>
</evidence>
<evidence type="ECO:0000256" key="7">
    <source>
        <dbReference type="ARBA" id="ARBA00047942"/>
    </source>
</evidence>
<dbReference type="Gene3D" id="3.40.50.150">
    <property type="entry name" value="Vaccinia Virus protein VP39"/>
    <property type="match status" value="1"/>
</dbReference>
<comment type="similarity">
    <text evidence="1">Belongs to the N(4)/N(6)-methyltransferase family.</text>
</comment>
<dbReference type="InterPro" id="IPR051537">
    <property type="entry name" value="DNA_Adenine_Mtase"/>
</dbReference>
<evidence type="ECO:0000259" key="8">
    <source>
        <dbReference type="Pfam" id="PF02384"/>
    </source>
</evidence>
<evidence type="ECO:0000256" key="6">
    <source>
        <dbReference type="ARBA" id="ARBA00022747"/>
    </source>
</evidence>
<comment type="catalytic activity">
    <reaction evidence="7">
        <text>a 2'-deoxyadenosine in DNA + S-adenosyl-L-methionine = an N(6)-methyl-2'-deoxyadenosine in DNA + S-adenosyl-L-homocysteine + H(+)</text>
        <dbReference type="Rhea" id="RHEA:15197"/>
        <dbReference type="Rhea" id="RHEA-COMP:12418"/>
        <dbReference type="Rhea" id="RHEA-COMP:12419"/>
        <dbReference type="ChEBI" id="CHEBI:15378"/>
        <dbReference type="ChEBI" id="CHEBI:57856"/>
        <dbReference type="ChEBI" id="CHEBI:59789"/>
        <dbReference type="ChEBI" id="CHEBI:90615"/>
        <dbReference type="ChEBI" id="CHEBI:90616"/>
        <dbReference type="EC" id="2.1.1.72"/>
    </reaction>
</comment>
<dbReference type="Gene3D" id="1.20.1260.30">
    <property type="match status" value="1"/>
</dbReference>
<proteinExistence type="inferred from homology"/>
<dbReference type="PANTHER" id="PTHR42933">
    <property type="entry name" value="SLR6095 PROTEIN"/>
    <property type="match status" value="1"/>
</dbReference>
<keyword evidence="4" id="KW-0808">Transferase</keyword>
<dbReference type="InterPro" id="IPR003356">
    <property type="entry name" value="DNA_methylase_A-5"/>
</dbReference>
<keyword evidence="6" id="KW-0680">Restriction system</keyword>
<evidence type="ECO:0000313" key="10">
    <source>
        <dbReference type="EMBL" id="BDX01294.1"/>
    </source>
</evidence>
<dbReference type="Pfam" id="PF12161">
    <property type="entry name" value="HsdM_N"/>
    <property type="match status" value="1"/>
</dbReference>
<organism evidence="10 11">
    <name type="scientific">Marinomonas pontica</name>
    <dbReference type="NCBI Taxonomy" id="264739"/>
    <lineage>
        <taxon>Bacteria</taxon>
        <taxon>Pseudomonadati</taxon>
        <taxon>Pseudomonadota</taxon>
        <taxon>Gammaproteobacteria</taxon>
        <taxon>Oceanospirillales</taxon>
        <taxon>Oceanospirillaceae</taxon>
        <taxon>Marinomonas</taxon>
    </lineage>
</organism>
<dbReference type="InterPro" id="IPR022749">
    <property type="entry name" value="D12N6_MeTrfase_N"/>
</dbReference>
<evidence type="ECO:0000313" key="11">
    <source>
        <dbReference type="Proteomes" id="UP001307608"/>
    </source>
</evidence>
<evidence type="ECO:0000256" key="1">
    <source>
        <dbReference type="ARBA" id="ARBA00006594"/>
    </source>
</evidence>
<sequence length="209" mass="24087">MSISTVIKSIQDIMRKDAGVDGDAQRLGQMSWLLFLKVFDAQEEELEFEMDDSYKAPIPENYLWRNWATNPEGITGEELLEFVNDDLFPDMKALNAPRDLNPRGFVVKEAFSDAYNYMKNGTLLRQVINKLNEIDFTDSNERHLFGDIYEQILRDLQSAGNAGEFYTPRAVTKFIVNRLDPKLGDQIMDPAAGKRYIPSFNPTPYMLQW</sequence>
<evidence type="ECO:0000256" key="3">
    <source>
        <dbReference type="ARBA" id="ARBA00022603"/>
    </source>
</evidence>
<evidence type="ECO:0000256" key="4">
    <source>
        <dbReference type="ARBA" id="ARBA00022679"/>
    </source>
</evidence>
<gene>
    <name evidence="10" type="ORF">MACH16_00420</name>
</gene>
<evidence type="ECO:0000259" key="9">
    <source>
        <dbReference type="Pfam" id="PF12161"/>
    </source>
</evidence>
<keyword evidence="5" id="KW-0949">S-adenosyl-L-methionine</keyword>
<dbReference type="InterPro" id="IPR038333">
    <property type="entry name" value="T1MK-like_N_sf"/>
</dbReference>
<evidence type="ECO:0000256" key="5">
    <source>
        <dbReference type="ARBA" id="ARBA00022691"/>
    </source>
</evidence>
<dbReference type="Pfam" id="PF02384">
    <property type="entry name" value="N6_Mtase"/>
    <property type="match status" value="1"/>
</dbReference>
<name>A0ABM8F8L0_9GAMM</name>
<keyword evidence="11" id="KW-1185">Reference proteome</keyword>
<dbReference type="RefSeq" id="WP_338264453.1">
    <property type="nucleotide sequence ID" value="NZ_AP027271.1"/>
</dbReference>
<dbReference type="EC" id="2.1.1.72" evidence="2"/>
<dbReference type="PANTHER" id="PTHR42933:SF4">
    <property type="entry name" value="TYPE I RESTRICTION ENZYME ECOKI METHYLASE SUBUNIT"/>
    <property type="match status" value="1"/>
</dbReference>
<dbReference type="InterPro" id="IPR029063">
    <property type="entry name" value="SAM-dependent_MTases_sf"/>
</dbReference>
<reference evidence="10 11" key="1">
    <citation type="submission" date="2023-01" db="EMBL/GenBank/DDBJ databases">
        <title>Complete genome sequence of Marinomonas pontica strain 200518_36.</title>
        <authorList>
            <person name="Ueki S."/>
            <person name="Gajardo G."/>
            <person name="Maruyama F."/>
        </authorList>
    </citation>
    <scope>NUCLEOTIDE SEQUENCE [LARGE SCALE GENOMIC DNA]</scope>
    <source>
        <strain evidence="10 11">200518_36</strain>
    </source>
</reference>
<feature type="domain" description="N6 adenine-specific DNA methyltransferase N-terminal" evidence="9">
    <location>
        <begin position="6"/>
        <end position="131"/>
    </location>
</feature>